<dbReference type="GO" id="GO:0005829">
    <property type="term" value="C:cytosol"/>
    <property type="evidence" value="ECO:0007669"/>
    <property type="project" value="TreeGrafter"/>
</dbReference>
<name>A0A8J7P7V8_9BACT</name>
<feature type="domain" description="SCP2" evidence="1">
    <location>
        <begin position="8"/>
        <end position="105"/>
    </location>
</feature>
<dbReference type="AlphaFoldDB" id="A0A8J7P7V8"/>
<gene>
    <name evidence="2" type="ORF">J0M35_06080</name>
</gene>
<dbReference type="InterPro" id="IPR003033">
    <property type="entry name" value="SCP2_sterol-bd_dom"/>
</dbReference>
<dbReference type="Gene3D" id="3.30.1050.10">
    <property type="entry name" value="SCP2 sterol-binding domain"/>
    <property type="match status" value="1"/>
</dbReference>
<evidence type="ECO:0000313" key="2">
    <source>
        <dbReference type="EMBL" id="MBN8659911.1"/>
    </source>
</evidence>
<dbReference type="SUPFAM" id="SSF55718">
    <property type="entry name" value="SCP-like"/>
    <property type="match status" value="1"/>
</dbReference>
<dbReference type="PANTHER" id="PTHR10094:SF25">
    <property type="entry name" value="SCP2 STEROL-BINDING DOMAIN-CONTAINING PROTEIN 1"/>
    <property type="match status" value="1"/>
</dbReference>
<organism evidence="2 3">
    <name type="scientific">Candidatus Obscuribacter phosphatis</name>
    <dbReference type="NCBI Taxonomy" id="1906157"/>
    <lineage>
        <taxon>Bacteria</taxon>
        <taxon>Bacillati</taxon>
        <taxon>Candidatus Melainabacteria</taxon>
        <taxon>Candidatus Obscuribacterales</taxon>
        <taxon>Candidatus Obscuribacteraceae</taxon>
        <taxon>Candidatus Obscuribacter</taxon>
    </lineage>
</organism>
<dbReference type="Proteomes" id="UP000664277">
    <property type="component" value="Unassembled WGS sequence"/>
</dbReference>
<evidence type="ECO:0000313" key="3">
    <source>
        <dbReference type="Proteomes" id="UP000664277"/>
    </source>
</evidence>
<protein>
    <submittedName>
        <fullName evidence="2">SCP2 sterol-binding domain-containing protein</fullName>
    </submittedName>
</protein>
<dbReference type="InterPro" id="IPR036527">
    <property type="entry name" value="SCP2_sterol-bd_dom_sf"/>
</dbReference>
<reference evidence="2" key="1">
    <citation type="submission" date="2021-02" db="EMBL/GenBank/DDBJ databases">
        <title>Genome-Resolved Metagenomics of a Microbial Community Performing Photosynthetic Biological Nutrient Removal.</title>
        <authorList>
            <person name="Mcdaniel E.A."/>
        </authorList>
    </citation>
    <scope>NUCLEOTIDE SEQUENCE</scope>
    <source>
        <strain evidence="2">UWPOB_OBS1</strain>
    </source>
</reference>
<dbReference type="PANTHER" id="PTHR10094">
    <property type="entry name" value="STEROL CARRIER PROTEIN 2 SCP-2 FAMILY PROTEIN"/>
    <property type="match status" value="1"/>
</dbReference>
<proteinExistence type="predicted"/>
<comment type="caution">
    <text evidence="2">The sequence shown here is derived from an EMBL/GenBank/DDBJ whole genome shotgun (WGS) entry which is preliminary data.</text>
</comment>
<evidence type="ECO:0000259" key="1">
    <source>
        <dbReference type="Pfam" id="PF02036"/>
    </source>
</evidence>
<dbReference type="EMBL" id="JAFLCK010000006">
    <property type="protein sequence ID" value="MBN8659911.1"/>
    <property type="molecule type" value="Genomic_DNA"/>
</dbReference>
<dbReference type="Pfam" id="PF02036">
    <property type="entry name" value="SCP2"/>
    <property type="match status" value="1"/>
</dbReference>
<sequence>MLAQETIINELKKRFKPQAAKDITAAYLINIKGEKGGAWLLSINNGELNVTEYQEGEAYNCKLSINAEDMAMIIEGRMSAMTAALSGVLSVEGDLGQAMKLVPIFFEG</sequence>
<accession>A0A8J7P7V8</accession>